<evidence type="ECO:0000313" key="6">
    <source>
        <dbReference type="EMBL" id="RXN33672.1"/>
    </source>
</evidence>
<proteinExistence type="predicted"/>
<dbReference type="GO" id="GO:0005634">
    <property type="term" value="C:nucleus"/>
    <property type="evidence" value="ECO:0007669"/>
    <property type="project" value="UniProtKB-SubCell"/>
</dbReference>
<feature type="region of interest" description="Disordered" evidence="4">
    <location>
        <begin position="281"/>
        <end position="319"/>
    </location>
</feature>
<dbReference type="GO" id="GO:0006915">
    <property type="term" value="P:apoptotic process"/>
    <property type="evidence" value="ECO:0007669"/>
    <property type="project" value="UniProtKB-KW"/>
</dbReference>
<feature type="DNA-binding region" description="Homeobox" evidence="2">
    <location>
        <begin position="74"/>
        <end position="120"/>
    </location>
</feature>
<dbReference type="InterPro" id="IPR009057">
    <property type="entry name" value="Homeodomain-like_sf"/>
</dbReference>
<keyword evidence="2 3" id="KW-0539">Nucleus</keyword>
<comment type="subcellular location">
    <subcellularLocation>
        <location evidence="2 3">Nucleus</location>
    </subcellularLocation>
</comment>
<dbReference type="Pfam" id="PF00046">
    <property type="entry name" value="Homeodomain"/>
    <property type="match status" value="1"/>
</dbReference>
<organism evidence="6 7">
    <name type="scientific">Labeo rohita</name>
    <name type="common">Indian major carp</name>
    <name type="synonym">Cyprinus rohita</name>
    <dbReference type="NCBI Taxonomy" id="84645"/>
    <lineage>
        <taxon>Eukaryota</taxon>
        <taxon>Metazoa</taxon>
        <taxon>Chordata</taxon>
        <taxon>Craniata</taxon>
        <taxon>Vertebrata</taxon>
        <taxon>Euteleostomi</taxon>
        <taxon>Actinopterygii</taxon>
        <taxon>Neopterygii</taxon>
        <taxon>Teleostei</taxon>
        <taxon>Ostariophysi</taxon>
        <taxon>Cypriniformes</taxon>
        <taxon>Cyprinidae</taxon>
        <taxon>Labeoninae</taxon>
        <taxon>Labeonini</taxon>
        <taxon>Labeo</taxon>
    </lineage>
</organism>
<dbReference type="CDD" id="cd00086">
    <property type="entry name" value="homeodomain"/>
    <property type="match status" value="1"/>
</dbReference>
<dbReference type="PANTHER" id="PTHR14965">
    <property type="entry name" value="SI:CH73-248E21.1"/>
    <property type="match status" value="1"/>
</dbReference>
<dbReference type="STRING" id="84645.A0A498NNT6"/>
<evidence type="ECO:0000256" key="4">
    <source>
        <dbReference type="SAM" id="MobiDB-lite"/>
    </source>
</evidence>
<keyword evidence="2 3" id="KW-0238">DNA-binding</keyword>
<dbReference type="PROSITE" id="PS50071">
    <property type="entry name" value="HOMEOBOX_2"/>
    <property type="match status" value="1"/>
</dbReference>
<protein>
    <submittedName>
        <fullName evidence="6">Paired box Pax-6-like protein</fullName>
    </submittedName>
</protein>
<reference evidence="6 7" key="1">
    <citation type="submission" date="2018-03" db="EMBL/GenBank/DDBJ databases">
        <title>Draft genome sequence of Rohu Carp (Labeo rohita).</title>
        <authorList>
            <person name="Das P."/>
            <person name="Kushwaha B."/>
            <person name="Joshi C.G."/>
            <person name="Kumar D."/>
            <person name="Nagpure N.S."/>
            <person name="Sahoo L."/>
            <person name="Das S.P."/>
            <person name="Bit A."/>
            <person name="Patnaik S."/>
            <person name="Meher P.K."/>
            <person name="Jayasankar P."/>
            <person name="Koringa P.G."/>
            <person name="Patel N.V."/>
            <person name="Hinsu A.T."/>
            <person name="Kumar R."/>
            <person name="Pandey M."/>
            <person name="Agarwal S."/>
            <person name="Srivastava S."/>
            <person name="Singh M."/>
            <person name="Iquebal M.A."/>
            <person name="Jaiswal S."/>
            <person name="Angadi U.B."/>
            <person name="Kumar N."/>
            <person name="Raza M."/>
            <person name="Shah T.M."/>
            <person name="Rai A."/>
            <person name="Jena J.K."/>
        </authorList>
    </citation>
    <scope>NUCLEOTIDE SEQUENCE [LARGE SCALE GENOMIC DNA]</scope>
    <source>
        <strain evidence="6">DASCIFA01</strain>
        <tissue evidence="6">Testis</tissue>
    </source>
</reference>
<accession>A0A498NNT6</accession>
<dbReference type="EMBL" id="QBIY01011254">
    <property type="protein sequence ID" value="RXN33672.1"/>
    <property type="molecule type" value="Genomic_DNA"/>
</dbReference>
<feature type="compositionally biased region" description="Polar residues" evidence="4">
    <location>
        <begin position="120"/>
        <end position="129"/>
    </location>
</feature>
<feature type="compositionally biased region" description="Basic residues" evidence="4">
    <location>
        <begin position="334"/>
        <end position="343"/>
    </location>
</feature>
<keyword evidence="7" id="KW-1185">Reference proteome</keyword>
<feature type="region of interest" description="Disordered" evidence="4">
    <location>
        <begin position="334"/>
        <end position="358"/>
    </location>
</feature>
<dbReference type="GO" id="GO:0003677">
    <property type="term" value="F:DNA binding"/>
    <property type="evidence" value="ECO:0007669"/>
    <property type="project" value="UniProtKB-UniRule"/>
</dbReference>
<comment type="caution">
    <text evidence="6">The sequence shown here is derived from an EMBL/GenBank/DDBJ whole genome shotgun (WGS) entry which is preliminary data.</text>
</comment>
<evidence type="ECO:0000256" key="2">
    <source>
        <dbReference type="PROSITE-ProRule" id="PRU00108"/>
    </source>
</evidence>
<feature type="domain" description="Homeobox" evidence="5">
    <location>
        <begin position="72"/>
        <end position="119"/>
    </location>
</feature>
<dbReference type="SMART" id="SM00389">
    <property type="entry name" value="HOX"/>
    <property type="match status" value="1"/>
</dbReference>
<gene>
    <name evidence="6" type="ORF">ROHU_015425</name>
</gene>
<keyword evidence="2 3" id="KW-0371">Homeobox</keyword>
<evidence type="ECO:0000256" key="3">
    <source>
        <dbReference type="RuleBase" id="RU000682"/>
    </source>
</evidence>
<dbReference type="AlphaFoldDB" id="A0A498NNT6"/>
<dbReference type="Proteomes" id="UP000290572">
    <property type="component" value="Unassembled WGS sequence"/>
</dbReference>
<dbReference type="SUPFAM" id="SSF46689">
    <property type="entry name" value="Homeodomain-like"/>
    <property type="match status" value="1"/>
</dbReference>
<sequence length="479" mass="52695">MYDNLTMLNLQNGSNWTGPNNWYHPADTITPQHGTDGCVEDLNVQMAGAGEGVVQGERDEVDESQLHLQLKRKLQRNRTSFTQEQIDALEKEFERTHYPDVFARERLAAKIDLPEARIQSLPSQSTPTYSCMLPPSPSALPPLSRKFDSSSYTSPHLPPPPTASANTGFFPGVSAAGQTAVQGGDQELGQAMADVAVRPASPSPSISLLEIKAETRLVLKSFLRHSLSVPPGERPGRIGGEYNDPNKYSASTKDKVKKDANGWDSLDEQISAAEEKKHGIKNLIKRRLRSRPSTIRSAKKDGGSDPTPNSTLEKKTHPPEFYDGVAETLDRIAQKHSVKKKSPVKPEPPQSALKDNDKEAVVQQLVQILTSQGDAINEKINASPFLRSTLTRLSYPSFAKLLDTYASQNEEEPPAPAPVSPTLRRLAITMDVSRRVVTATGVQRLTGYAERYMESFAPWVRSHGGWGNIAQLDEVLECD</sequence>
<dbReference type="PANTHER" id="PTHR14965:SF2">
    <property type="entry name" value="BCL-2-LIKE PROTEIN 12"/>
    <property type="match status" value="1"/>
</dbReference>
<feature type="region of interest" description="Disordered" evidence="4">
    <location>
        <begin position="229"/>
        <end position="260"/>
    </location>
</feature>
<name>A0A498NNT6_LABRO</name>
<dbReference type="InterPro" id="IPR001356">
    <property type="entry name" value="HD"/>
</dbReference>
<evidence type="ECO:0000259" key="5">
    <source>
        <dbReference type="PROSITE" id="PS50071"/>
    </source>
</evidence>
<dbReference type="GO" id="GO:2001236">
    <property type="term" value="P:regulation of extrinsic apoptotic signaling pathway"/>
    <property type="evidence" value="ECO:0007669"/>
    <property type="project" value="TreeGrafter"/>
</dbReference>
<feature type="compositionally biased region" description="Basic residues" evidence="4">
    <location>
        <begin position="281"/>
        <end position="290"/>
    </location>
</feature>
<dbReference type="Gene3D" id="1.10.10.60">
    <property type="entry name" value="Homeodomain-like"/>
    <property type="match status" value="1"/>
</dbReference>
<evidence type="ECO:0000313" key="7">
    <source>
        <dbReference type="Proteomes" id="UP000290572"/>
    </source>
</evidence>
<evidence type="ECO:0000256" key="1">
    <source>
        <dbReference type="ARBA" id="ARBA00022703"/>
    </source>
</evidence>
<keyword evidence="1" id="KW-0053">Apoptosis</keyword>
<feature type="region of interest" description="Disordered" evidence="4">
    <location>
        <begin position="120"/>
        <end position="165"/>
    </location>
</feature>